<comment type="caution">
    <text evidence="2">The sequence shown here is derived from an EMBL/GenBank/DDBJ whole genome shotgun (WGS) entry which is preliminary data.</text>
</comment>
<dbReference type="Gene3D" id="3.80.10.10">
    <property type="entry name" value="Ribonuclease Inhibitor"/>
    <property type="match status" value="1"/>
</dbReference>
<dbReference type="SUPFAM" id="SSF52047">
    <property type="entry name" value="RNI-like"/>
    <property type="match status" value="1"/>
</dbReference>
<feature type="compositionally biased region" description="Basic and acidic residues" evidence="1">
    <location>
        <begin position="192"/>
        <end position="210"/>
    </location>
</feature>
<feature type="compositionally biased region" description="Basic residues" evidence="1">
    <location>
        <begin position="118"/>
        <end position="128"/>
    </location>
</feature>
<proteinExistence type="predicted"/>
<feature type="compositionally biased region" description="Basic residues" evidence="1">
    <location>
        <begin position="146"/>
        <end position="155"/>
    </location>
</feature>
<evidence type="ECO:0000256" key="1">
    <source>
        <dbReference type="SAM" id="MobiDB-lite"/>
    </source>
</evidence>
<dbReference type="InterPro" id="IPR032675">
    <property type="entry name" value="LRR_dom_sf"/>
</dbReference>
<feature type="compositionally biased region" description="Acidic residues" evidence="1">
    <location>
        <begin position="92"/>
        <end position="111"/>
    </location>
</feature>
<keyword evidence="3" id="KW-1185">Reference proteome</keyword>
<feature type="region of interest" description="Disordered" evidence="1">
    <location>
        <begin position="192"/>
        <end position="224"/>
    </location>
</feature>
<evidence type="ECO:0000313" key="2">
    <source>
        <dbReference type="EMBL" id="KAJ0408593.1"/>
    </source>
</evidence>
<dbReference type="EMBL" id="JAKCXM010000010">
    <property type="protein sequence ID" value="KAJ0408593.1"/>
    <property type="molecule type" value="Genomic_DNA"/>
</dbReference>
<name>A0AAD5QEJ3_PYTIN</name>
<gene>
    <name evidence="2" type="ORF">P43SY_008940</name>
</gene>
<accession>A0AAD5QEJ3</accession>
<organism evidence="2 3">
    <name type="scientific">Pythium insidiosum</name>
    <name type="common">Pythiosis disease agent</name>
    <dbReference type="NCBI Taxonomy" id="114742"/>
    <lineage>
        <taxon>Eukaryota</taxon>
        <taxon>Sar</taxon>
        <taxon>Stramenopiles</taxon>
        <taxon>Oomycota</taxon>
        <taxon>Peronosporomycetes</taxon>
        <taxon>Pythiales</taxon>
        <taxon>Pythiaceae</taxon>
        <taxon>Pythium</taxon>
    </lineage>
</organism>
<dbReference type="Proteomes" id="UP001209570">
    <property type="component" value="Unassembled WGS sequence"/>
</dbReference>
<dbReference type="AlphaFoldDB" id="A0AAD5QEJ3"/>
<protein>
    <submittedName>
        <fullName evidence="2">Uncharacterized protein</fullName>
    </submittedName>
</protein>
<evidence type="ECO:0000313" key="3">
    <source>
        <dbReference type="Proteomes" id="UP001209570"/>
    </source>
</evidence>
<reference evidence="2" key="1">
    <citation type="submission" date="2021-12" db="EMBL/GenBank/DDBJ databases">
        <title>Prjna785345.</title>
        <authorList>
            <person name="Rujirawat T."/>
            <person name="Krajaejun T."/>
        </authorList>
    </citation>
    <scope>NUCLEOTIDE SEQUENCE</scope>
    <source>
        <strain evidence="2">Pi057C3</strain>
    </source>
</reference>
<sequence length="344" mass="38848">MPPPRGSRGGQSRGVIGTLRRVLLRRRDPPRVVVRPEPSDAAPVAPILRLAEPQALPKSPTPAASIDPLPNGTTAIGKQEEAGQPLPPRDPSDDEDDYEDVDDETDDEPAAEELTKQVKQKKKKKKKERTQWVAKLLTQVGVTKDRVHRRKRKRPQPTSGDDAASPEMESSIAMDLLLSMLDEDFNKQLRNDDADESRQHQDAYDSERDSLSSVESDGDEPLAPPVALTTLELSRVRGFQVDNNPTFIQLVQLLFTDNVSRRLERLKLSDLGLEDDHFRHLSRLLYDGRFPALRALSLSHNAFSSRFMRDWAKGFLSLRCAYLQQYYREGTFVLFENFTAVGPR</sequence>
<feature type="region of interest" description="Disordered" evidence="1">
    <location>
        <begin position="1"/>
        <end position="167"/>
    </location>
</feature>